<evidence type="ECO:0000313" key="1">
    <source>
        <dbReference type="EMBL" id="MFC6999018.1"/>
    </source>
</evidence>
<gene>
    <name evidence="1" type="ORF">ACFQHR_15370</name>
</gene>
<evidence type="ECO:0000313" key="2">
    <source>
        <dbReference type="Proteomes" id="UP001596405"/>
    </source>
</evidence>
<dbReference type="Proteomes" id="UP001596405">
    <property type="component" value="Unassembled WGS sequence"/>
</dbReference>
<accession>A0ABW2DR76</accession>
<evidence type="ECO:0008006" key="3">
    <source>
        <dbReference type="Google" id="ProtNLM"/>
    </source>
</evidence>
<dbReference type="EMBL" id="JBHSYQ010000008">
    <property type="protein sequence ID" value="MFC6999018.1"/>
    <property type="molecule type" value="Genomic_DNA"/>
</dbReference>
<sequence length="51" mass="5982">MLCNTFIDQKLQYIHQNPMKDGWVEEPEHYLYSSARDYAGLRGLVPVVLIE</sequence>
<organism evidence="1 2">
    <name type="scientific">Rufibacter roseus</name>
    <dbReference type="NCBI Taxonomy" id="1567108"/>
    <lineage>
        <taxon>Bacteria</taxon>
        <taxon>Pseudomonadati</taxon>
        <taxon>Bacteroidota</taxon>
        <taxon>Cytophagia</taxon>
        <taxon>Cytophagales</taxon>
        <taxon>Hymenobacteraceae</taxon>
        <taxon>Rufibacter</taxon>
    </lineage>
</organism>
<dbReference type="Gene3D" id="3.30.70.1290">
    <property type="entry name" value="Transposase IS200-like"/>
    <property type="match status" value="1"/>
</dbReference>
<name>A0ABW2DR76_9BACT</name>
<reference evidence="2" key="1">
    <citation type="journal article" date="2019" name="Int. J. Syst. Evol. Microbiol.">
        <title>The Global Catalogue of Microorganisms (GCM) 10K type strain sequencing project: providing services to taxonomists for standard genome sequencing and annotation.</title>
        <authorList>
            <consortium name="The Broad Institute Genomics Platform"/>
            <consortium name="The Broad Institute Genome Sequencing Center for Infectious Disease"/>
            <person name="Wu L."/>
            <person name="Ma J."/>
        </authorList>
    </citation>
    <scope>NUCLEOTIDE SEQUENCE [LARGE SCALE GENOMIC DNA]</scope>
    <source>
        <strain evidence="2">CGMCC 4.7393</strain>
    </source>
</reference>
<protein>
    <recommendedName>
        <fullName evidence="3">Transposase</fullName>
    </recommendedName>
</protein>
<dbReference type="RefSeq" id="WP_239693437.1">
    <property type="nucleotide sequence ID" value="NZ_JBHSYQ010000008.1"/>
</dbReference>
<dbReference type="InterPro" id="IPR036515">
    <property type="entry name" value="Transposase_17_sf"/>
</dbReference>
<proteinExistence type="predicted"/>
<comment type="caution">
    <text evidence="1">The sequence shown here is derived from an EMBL/GenBank/DDBJ whole genome shotgun (WGS) entry which is preliminary data.</text>
</comment>
<keyword evidence="2" id="KW-1185">Reference proteome</keyword>